<evidence type="ECO:0000256" key="2">
    <source>
        <dbReference type="SAM" id="Phobius"/>
    </source>
</evidence>
<dbReference type="OrthoDB" id="9790239at2"/>
<organism evidence="4 5">
    <name type="scientific">Dictyobacter arantiisoli</name>
    <dbReference type="NCBI Taxonomy" id="2014874"/>
    <lineage>
        <taxon>Bacteria</taxon>
        <taxon>Bacillati</taxon>
        <taxon>Chloroflexota</taxon>
        <taxon>Ktedonobacteria</taxon>
        <taxon>Ktedonobacterales</taxon>
        <taxon>Dictyobacteraceae</taxon>
        <taxon>Dictyobacter</taxon>
    </lineage>
</organism>
<proteinExistence type="predicted"/>
<dbReference type="InterPro" id="IPR051675">
    <property type="entry name" value="Endo/Exo/Phosphatase_dom_1"/>
</dbReference>
<dbReference type="InterPro" id="IPR019554">
    <property type="entry name" value="Soluble_ligand-bd"/>
</dbReference>
<evidence type="ECO:0000313" key="4">
    <source>
        <dbReference type="EMBL" id="GCF11084.1"/>
    </source>
</evidence>
<dbReference type="Gene3D" id="3.10.560.10">
    <property type="entry name" value="Outer membrane lipoprotein wza domain like"/>
    <property type="match status" value="1"/>
</dbReference>
<dbReference type="AlphaFoldDB" id="A0A5A5TJL5"/>
<dbReference type="PANTHER" id="PTHR21180:SF32">
    <property type="entry name" value="ENDONUCLEASE_EXONUCLEASE_PHOSPHATASE FAMILY DOMAIN-CONTAINING PROTEIN 1"/>
    <property type="match status" value="1"/>
</dbReference>
<reference evidence="4 5" key="1">
    <citation type="submission" date="2019-01" db="EMBL/GenBank/DDBJ databases">
        <title>Draft genome sequence of Dictyobacter sp. Uno17.</title>
        <authorList>
            <person name="Wang C.M."/>
            <person name="Zheng Y."/>
            <person name="Sakai Y."/>
            <person name="Abe K."/>
            <person name="Yokota A."/>
            <person name="Yabe S."/>
        </authorList>
    </citation>
    <scope>NUCLEOTIDE SEQUENCE [LARGE SCALE GENOMIC DNA]</scope>
    <source>
        <strain evidence="4 5">Uno17</strain>
    </source>
</reference>
<sequence>MQSFEPQKTSPDVPFQPDMPFQYDSTRQITYIPDISSSHNQEMMQTIPPLSSTPPPQSGSALRVEQNSEGHPPSKKYVSRAVAIVLVVALALGLYLLWQPGSNTTNSTTDPTMSTVTSSTAYPATSTATTSSDSGTTIQVYIVGAVKQPGVYTIDHQARIYQLLQMAGGPLADANVAALNLASRLTDGQEVYVLQIGETPVAVVNGTTGITTTPGAIIQGTLVNINTASADELRQQLSISSKTAQTIINYRLQHGPFANVNILAQVVSKTIYTKIKDKVTV</sequence>
<keyword evidence="2" id="KW-0472">Membrane</keyword>
<feature type="compositionally biased region" description="Polar residues" evidence="1">
    <location>
        <begin position="1"/>
        <end position="10"/>
    </location>
</feature>
<dbReference type="PANTHER" id="PTHR21180">
    <property type="entry name" value="ENDONUCLEASE/EXONUCLEASE/PHOSPHATASE FAMILY DOMAIN-CONTAINING PROTEIN 1"/>
    <property type="match status" value="1"/>
</dbReference>
<protein>
    <recommendedName>
        <fullName evidence="3">Soluble ligand binding domain-containing protein</fullName>
    </recommendedName>
</protein>
<keyword evidence="5" id="KW-1185">Reference proteome</keyword>
<comment type="caution">
    <text evidence="4">The sequence shown here is derived from an EMBL/GenBank/DDBJ whole genome shotgun (WGS) entry which is preliminary data.</text>
</comment>
<keyword evidence="2" id="KW-1133">Transmembrane helix</keyword>
<dbReference type="Pfam" id="PF12836">
    <property type="entry name" value="HHH_3"/>
    <property type="match status" value="1"/>
</dbReference>
<evidence type="ECO:0000259" key="3">
    <source>
        <dbReference type="Pfam" id="PF10531"/>
    </source>
</evidence>
<dbReference type="Proteomes" id="UP000322530">
    <property type="component" value="Unassembled WGS sequence"/>
</dbReference>
<dbReference type="SUPFAM" id="SSF47781">
    <property type="entry name" value="RuvA domain 2-like"/>
    <property type="match status" value="1"/>
</dbReference>
<dbReference type="Pfam" id="PF10531">
    <property type="entry name" value="SLBB"/>
    <property type="match status" value="1"/>
</dbReference>
<keyword evidence="2" id="KW-0812">Transmembrane</keyword>
<gene>
    <name evidence="4" type="ORF">KDI_46480</name>
</gene>
<evidence type="ECO:0000313" key="5">
    <source>
        <dbReference type="Proteomes" id="UP000322530"/>
    </source>
</evidence>
<name>A0A5A5TJL5_9CHLR</name>
<feature type="region of interest" description="Disordered" evidence="1">
    <location>
        <begin position="1"/>
        <end position="21"/>
    </location>
</feature>
<dbReference type="RefSeq" id="WP_149403929.1">
    <property type="nucleotide sequence ID" value="NZ_BIXY01000094.1"/>
</dbReference>
<dbReference type="GO" id="GO:0015628">
    <property type="term" value="P:protein secretion by the type II secretion system"/>
    <property type="evidence" value="ECO:0007669"/>
    <property type="project" value="TreeGrafter"/>
</dbReference>
<dbReference type="InterPro" id="IPR010994">
    <property type="entry name" value="RuvA_2-like"/>
</dbReference>
<dbReference type="GO" id="GO:0015627">
    <property type="term" value="C:type II protein secretion system complex"/>
    <property type="evidence" value="ECO:0007669"/>
    <property type="project" value="TreeGrafter"/>
</dbReference>
<dbReference type="EMBL" id="BIXY01000094">
    <property type="protein sequence ID" value="GCF11084.1"/>
    <property type="molecule type" value="Genomic_DNA"/>
</dbReference>
<feature type="domain" description="Soluble ligand binding" evidence="3">
    <location>
        <begin position="140"/>
        <end position="193"/>
    </location>
</feature>
<feature type="transmembrane region" description="Helical" evidence="2">
    <location>
        <begin position="77"/>
        <end position="98"/>
    </location>
</feature>
<evidence type="ECO:0000256" key="1">
    <source>
        <dbReference type="SAM" id="MobiDB-lite"/>
    </source>
</evidence>
<accession>A0A5A5TJL5</accession>
<dbReference type="Gene3D" id="1.10.150.280">
    <property type="entry name" value="AF1531-like domain"/>
    <property type="match status" value="1"/>
</dbReference>
<feature type="region of interest" description="Disordered" evidence="1">
    <location>
        <begin position="45"/>
        <end position="74"/>
    </location>
</feature>